<keyword evidence="4 6" id="KW-0687">Ribonucleoprotein</keyword>
<name>A0A6J4V8R6_9BACT</name>
<evidence type="ECO:0000256" key="6">
    <source>
        <dbReference type="HAMAP-Rule" id="MF_01366"/>
    </source>
</evidence>
<evidence type="ECO:0000256" key="7">
    <source>
        <dbReference type="RuleBase" id="RU003877"/>
    </source>
</evidence>
<dbReference type="HAMAP" id="MF_01366">
    <property type="entry name" value="Ribosomal_uL13"/>
    <property type="match status" value="1"/>
</dbReference>
<dbReference type="NCBIfam" id="TIGR01066">
    <property type="entry name" value="rplM_bact"/>
    <property type="match status" value="1"/>
</dbReference>
<dbReference type="GO" id="GO:0003735">
    <property type="term" value="F:structural constituent of ribosome"/>
    <property type="evidence" value="ECO:0007669"/>
    <property type="project" value="InterPro"/>
</dbReference>
<dbReference type="FunFam" id="3.90.1180.10:FF:000001">
    <property type="entry name" value="50S ribosomal protein L13"/>
    <property type="match status" value="1"/>
</dbReference>
<dbReference type="Gene3D" id="3.90.1180.10">
    <property type="entry name" value="Ribosomal protein L13"/>
    <property type="match status" value="1"/>
</dbReference>
<dbReference type="PANTHER" id="PTHR11545:SF2">
    <property type="entry name" value="LARGE RIBOSOMAL SUBUNIT PROTEIN UL13M"/>
    <property type="match status" value="1"/>
</dbReference>
<dbReference type="GO" id="GO:0022625">
    <property type="term" value="C:cytosolic large ribosomal subunit"/>
    <property type="evidence" value="ECO:0007669"/>
    <property type="project" value="TreeGrafter"/>
</dbReference>
<proteinExistence type="inferred from homology"/>
<dbReference type="InterPro" id="IPR036899">
    <property type="entry name" value="Ribosomal_uL13_sf"/>
</dbReference>
<dbReference type="PROSITE" id="PS00783">
    <property type="entry name" value="RIBOSOMAL_L13"/>
    <property type="match status" value="1"/>
</dbReference>
<dbReference type="GO" id="GO:0003729">
    <property type="term" value="F:mRNA binding"/>
    <property type="evidence" value="ECO:0007669"/>
    <property type="project" value="TreeGrafter"/>
</dbReference>
<keyword evidence="3 6" id="KW-0689">Ribosomal protein</keyword>
<dbReference type="CDD" id="cd00392">
    <property type="entry name" value="Ribosomal_L13"/>
    <property type="match status" value="1"/>
</dbReference>
<organism evidence="9">
    <name type="scientific">uncultured Thermomicrobiales bacterium</name>
    <dbReference type="NCBI Taxonomy" id="1645740"/>
    <lineage>
        <taxon>Bacteria</taxon>
        <taxon>Pseudomonadati</taxon>
        <taxon>Thermomicrobiota</taxon>
        <taxon>Thermomicrobia</taxon>
        <taxon>Thermomicrobiales</taxon>
        <taxon>environmental samples</taxon>
    </lineage>
</organism>
<evidence type="ECO:0000256" key="8">
    <source>
        <dbReference type="RuleBase" id="RU003878"/>
    </source>
</evidence>
<evidence type="ECO:0000256" key="1">
    <source>
        <dbReference type="ARBA" id="ARBA00006227"/>
    </source>
</evidence>
<dbReference type="AlphaFoldDB" id="A0A6J4V8R6"/>
<evidence type="ECO:0000256" key="4">
    <source>
        <dbReference type="ARBA" id="ARBA00023274"/>
    </source>
</evidence>
<dbReference type="EMBL" id="CADCWG010000214">
    <property type="protein sequence ID" value="CAA9567442.1"/>
    <property type="molecule type" value="Genomic_DNA"/>
</dbReference>
<evidence type="ECO:0000256" key="5">
    <source>
        <dbReference type="ARBA" id="ARBA00035201"/>
    </source>
</evidence>
<dbReference type="GO" id="GO:0017148">
    <property type="term" value="P:negative regulation of translation"/>
    <property type="evidence" value="ECO:0007669"/>
    <property type="project" value="TreeGrafter"/>
</dbReference>
<gene>
    <name evidence="6 8" type="primary">rplM</name>
    <name evidence="9" type="ORF">AVDCRST_MAG49-3268</name>
</gene>
<dbReference type="GO" id="GO:0006412">
    <property type="term" value="P:translation"/>
    <property type="evidence" value="ECO:0007669"/>
    <property type="project" value="UniProtKB-UniRule"/>
</dbReference>
<evidence type="ECO:0000313" key="9">
    <source>
        <dbReference type="EMBL" id="CAA9567442.1"/>
    </source>
</evidence>
<dbReference type="PIRSF" id="PIRSF002181">
    <property type="entry name" value="Ribosomal_L13"/>
    <property type="match status" value="1"/>
</dbReference>
<dbReference type="InterPro" id="IPR023563">
    <property type="entry name" value="Ribosomal_uL13_CS"/>
</dbReference>
<sequence>MERRTFSPRKSDVERNWYIVDAEGKTLGRLASIIAATLRGKNSPQFAPHVDVGDFVIVINAEKVVVTGKKETQHMYYRHSGYPSGLRAIPLREMRQRHPERIIEAAVRGMLPHNVLGEQQLKKLKVYKGPRHPHAGQQPQDLSIDRIERAGAMRHAD</sequence>
<comment type="similarity">
    <text evidence="1 6 7">Belongs to the universal ribosomal protein uL13 family.</text>
</comment>
<accession>A0A6J4V8R6</accession>
<evidence type="ECO:0000256" key="2">
    <source>
        <dbReference type="ARBA" id="ARBA00011838"/>
    </source>
</evidence>
<dbReference type="InterPro" id="IPR005823">
    <property type="entry name" value="Ribosomal_uL13_bac-type"/>
</dbReference>
<evidence type="ECO:0000256" key="3">
    <source>
        <dbReference type="ARBA" id="ARBA00022980"/>
    </source>
</evidence>
<comment type="subunit">
    <text evidence="2 6">Part of the 50S ribosomal subunit.</text>
</comment>
<protein>
    <recommendedName>
        <fullName evidence="5 6">Large ribosomal subunit protein uL13</fullName>
    </recommendedName>
</protein>
<dbReference type="PANTHER" id="PTHR11545">
    <property type="entry name" value="RIBOSOMAL PROTEIN L13"/>
    <property type="match status" value="1"/>
</dbReference>
<dbReference type="Pfam" id="PF00572">
    <property type="entry name" value="Ribosomal_L13"/>
    <property type="match status" value="1"/>
</dbReference>
<dbReference type="SUPFAM" id="SSF52161">
    <property type="entry name" value="Ribosomal protein L13"/>
    <property type="match status" value="1"/>
</dbReference>
<comment type="function">
    <text evidence="6 8">This protein is one of the early assembly proteins of the 50S ribosomal subunit, although it is not seen to bind rRNA by itself. It is important during the early stages of 50S assembly.</text>
</comment>
<reference evidence="9" key="1">
    <citation type="submission" date="2020-02" db="EMBL/GenBank/DDBJ databases">
        <authorList>
            <person name="Meier V. D."/>
        </authorList>
    </citation>
    <scope>NUCLEOTIDE SEQUENCE</scope>
    <source>
        <strain evidence="9">AVDCRST_MAG49</strain>
    </source>
</reference>
<dbReference type="InterPro" id="IPR005822">
    <property type="entry name" value="Ribosomal_uL13"/>
</dbReference>